<evidence type="ECO:0000256" key="4">
    <source>
        <dbReference type="ARBA" id="ARBA00022824"/>
    </source>
</evidence>
<dbReference type="GO" id="GO:0005789">
    <property type="term" value="C:endoplasmic reticulum membrane"/>
    <property type="evidence" value="ECO:0007669"/>
    <property type="project" value="UniProtKB-SubCell"/>
</dbReference>
<dbReference type="GO" id="GO:0033185">
    <property type="term" value="C:dolichol-phosphate-mannose synthase complex"/>
    <property type="evidence" value="ECO:0007669"/>
    <property type="project" value="TreeGrafter"/>
</dbReference>
<dbReference type="STRING" id="77020.A0A0M8MWK7"/>
<dbReference type="PANTHER" id="PTHR15039:SF11">
    <property type="entry name" value="DOLICHOL PHOSPHATE-MANNOSE BIOSYNTHESIS REGULATORY PROTEIN"/>
    <property type="match status" value="1"/>
</dbReference>
<comment type="similarity">
    <text evidence="2 7">Belongs to the DPM2 family.</text>
</comment>
<feature type="transmembrane region" description="Helical" evidence="7">
    <location>
        <begin position="49"/>
        <end position="72"/>
    </location>
</feature>
<evidence type="ECO:0000256" key="6">
    <source>
        <dbReference type="ARBA" id="ARBA00023136"/>
    </source>
</evidence>
<dbReference type="GO" id="GO:0030234">
    <property type="term" value="F:enzyme regulator activity"/>
    <property type="evidence" value="ECO:0007669"/>
    <property type="project" value="UniProtKB-UniRule"/>
</dbReference>
<feature type="transmembrane region" description="Helical" evidence="7">
    <location>
        <begin position="7"/>
        <end position="29"/>
    </location>
</feature>
<keyword evidence="4 7" id="KW-0256">Endoplasmic reticulum</keyword>
<dbReference type="Proteomes" id="UP000037751">
    <property type="component" value="Unassembled WGS sequence"/>
</dbReference>
<comment type="function">
    <text evidence="7">Regulatory subunit of the dolichol-phosphate mannose (DPM) synthase complex; essential for the ER localization.</text>
</comment>
<evidence type="ECO:0000256" key="1">
    <source>
        <dbReference type="ARBA" id="ARBA00004477"/>
    </source>
</evidence>
<dbReference type="VEuPathDB" id="FungiDB:Malapachy_0927"/>
<dbReference type="PANTHER" id="PTHR15039">
    <property type="entry name" value="DOLICHOL PHOSPHATE-MANNOSE BIOSYNTHESIS REGULATORY PROTEIN"/>
    <property type="match status" value="1"/>
</dbReference>
<proteinExistence type="inferred from homology"/>
<evidence type="ECO:0000313" key="8">
    <source>
        <dbReference type="EMBL" id="KOS15011.1"/>
    </source>
</evidence>
<reference evidence="8 9" key="1">
    <citation type="submission" date="2015-07" db="EMBL/GenBank/DDBJ databases">
        <title>Draft Genome Sequence of Malassezia furfur CBS1878 and Malassezia pachydermatis CBS1879.</title>
        <authorList>
            <person name="Triana S."/>
            <person name="Ohm R."/>
            <person name="Gonzalez A."/>
            <person name="DeCock H."/>
            <person name="Restrepo S."/>
            <person name="Celis A."/>
        </authorList>
    </citation>
    <scope>NUCLEOTIDE SEQUENCE [LARGE SCALE GENOMIC DNA]</scope>
    <source>
        <strain evidence="8 9">CBS 1879</strain>
    </source>
</reference>
<dbReference type="RefSeq" id="XP_017992643.1">
    <property type="nucleotide sequence ID" value="XM_018135439.1"/>
</dbReference>
<protein>
    <recommendedName>
        <fullName evidence="7">Dolichol phosphate-mannose biosynthesis regulatory protein</fullName>
    </recommendedName>
</protein>
<evidence type="ECO:0000313" key="9">
    <source>
        <dbReference type="Proteomes" id="UP000037751"/>
    </source>
</evidence>
<comment type="subcellular location">
    <subcellularLocation>
        <location evidence="1 7">Endoplasmic reticulum membrane</location>
        <topology evidence="1 7">Multi-pass membrane protein</topology>
    </subcellularLocation>
</comment>
<dbReference type="GeneID" id="28727314"/>
<evidence type="ECO:0000256" key="3">
    <source>
        <dbReference type="ARBA" id="ARBA00022692"/>
    </source>
</evidence>
<keyword evidence="6 7" id="KW-0472">Membrane</keyword>
<keyword evidence="3 7" id="KW-0812">Transmembrane</keyword>
<organism evidence="8 9">
    <name type="scientific">Malassezia pachydermatis</name>
    <dbReference type="NCBI Taxonomy" id="77020"/>
    <lineage>
        <taxon>Eukaryota</taxon>
        <taxon>Fungi</taxon>
        <taxon>Dikarya</taxon>
        <taxon>Basidiomycota</taxon>
        <taxon>Ustilaginomycotina</taxon>
        <taxon>Malasseziomycetes</taxon>
        <taxon>Malasseziales</taxon>
        <taxon>Malasseziaceae</taxon>
        <taxon>Malassezia</taxon>
    </lineage>
</organism>
<gene>
    <name evidence="8" type="ORF">Malapachy_0927</name>
</gene>
<comment type="pathway">
    <text evidence="7">Protein modification; protein glycosylation.</text>
</comment>
<dbReference type="EMBL" id="LGAV01000003">
    <property type="protein sequence ID" value="KOS15011.1"/>
    <property type="molecule type" value="Genomic_DNA"/>
</dbReference>
<accession>A0A0M8MWK7</accession>
<dbReference type="GO" id="GO:0180047">
    <property type="term" value="P:dolichol phosphate mannose biosynthetic process"/>
    <property type="evidence" value="ECO:0007669"/>
    <property type="project" value="InterPro"/>
</dbReference>
<dbReference type="UniPathway" id="UPA00378"/>
<dbReference type="AlphaFoldDB" id="A0A0M8MWK7"/>
<evidence type="ECO:0000256" key="2">
    <source>
        <dbReference type="ARBA" id="ARBA00005478"/>
    </source>
</evidence>
<dbReference type="Pfam" id="PF07297">
    <property type="entry name" value="DPM2"/>
    <property type="match status" value="1"/>
</dbReference>
<dbReference type="OrthoDB" id="311279at2759"/>
<sequence length="88" mass="9776">MAFSDRLIGGSLLAISVFVFSYYTIWALITPFFPSDSSIHALFPARVWAVRLPALALVFGLTVIGAFIFNVLRKQAIAKREKELQKSA</sequence>
<keyword evidence="5 7" id="KW-1133">Transmembrane helix</keyword>
<comment type="subunit">
    <text evidence="7">Component of the dolichol-phosphate mannose (DPM) synthase complex.</text>
</comment>
<comment type="caution">
    <text evidence="8">The sequence shown here is derived from an EMBL/GenBank/DDBJ whole genome shotgun (WGS) entry which is preliminary data.</text>
</comment>
<dbReference type="InterPro" id="IPR009914">
    <property type="entry name" value="DPM2"/>
</dbReference>
<evidence type="ECO:0000256" key="7">
    <source>
        <dbReference type="RuleBase" id="RU365084"/>
    </source>
</evidence>
<evidence type="ECO:0000256" key="5">
    <source>
        <dbReference type="ARBA" id="ARBA00022989"/>
    </source>
</evidence>
<keyword evidence="9" id="KW-1185">Reference proteome</keyword>
<name>A0A0M8MWK7_9BASI</name>
<dbReference type="GO" id="GO:0006506">
    <property type="term" value="P:GPI anchor biosynthetic process"/>
    <property type="evidence" value="ECO:0007669"/>
    <property type="project" value="TreeGrafter"/>
</dbReference>